<reference evidence="7" key="1">
    <citation type="submission" date="2018-04" db="EMBL/GenBank/DDBJ databases">
        <authorList>
            <person name="Cornet L."/>
        </authorList>
    </citation>
    <scope>NUCLEOTIDE SEQUENCE [LARGE SCALE GENOMIC DNA]</scope>
</reference>
<dbReference type="PANTHER" id="PTHR30097:SF4">
    <property type="entry name" value="SLR6042 PROTEIN"/>
    <property type="match status" value="1"/>
</dbReference>
<feature type="transmembrane region" description="Helical" evidence="3">
    <location>
        <begin position="186"/>
        <end position="208"/>
    </location>
</feature>
<comment type="caution">
    <text evidence="6">The sequence shown here is derived from an EMBL/GenBank/DDBJ whole genome shotgun (WGS) entry which is preliminary data.</text>
</comment>
<evidence type="ECO:0000313" key="6">
    <source>
        <dbReference type="EMBL" id="PZO54100.1"/>
    </source>
</evidence>
<feature type="domain" description="CzcB-like C-terminal circularly permuted SH3-like" evidence="5">
    <location>
        <begin position="71"/>
        <end position="126"/>
    </location>
</feature>
<dbReference type="Gene3D" id="2.40.420.20">
    <property type="match status" value="1"/>
</dbReference>
<keyword evidence="3" id="KW-0812">Transmembrane</keyword>
<dbReference type="Proteomes" id="UP000249794">
    <property type="component" value="Unassembled WGS sequence"/>
</dbReference>
<gene>
    <name evidence="6" type="ORF">DCF15_12085</name>
</gene>
<reference evidence="6 7" key="2">
    <citation type="submission" date="2018-06" db="EMBL/GenBank/DDBJ databases">
        <title>Metagenomic assembly of (sub)arctic Cyanobacteria and their associated microbiome from non-axenic cultures.</title>
        <authorList>
            <person name="Baurain D."/>
        </authorList>
    </citation>
    <scope>NUCLEOTIDE SEQUENCE [LARGE SCALE GENOMIC DNA]</scope>
    <source>
        <strain evidence="6">ULC027bin1</strain>
    </source>
</reference>
<dbReference type="GO" id="GO:0015679">
    <property type="term" value="P:plasma membrane copper ion transport"/>
    <property type="evidence" value="ECO:0007669"/>
    <property type="project" value="TreeGrafter"/>
</dbReference>
<sequence>MKFLPLMGSILTVSLLIGAPAAIAHVGHGDEFQSTGGINRVEVKSETDSILGIRTAPIEPAADGSTAVLFPVTALIDDNGQQLVFVQYESFYEPVPVTTSSTQGDLIEVAEGLAVGEQLVTEGSLALYAESRKTQAAEAPTAEGEFAAPVTDQTHAQADAQGTPHSHDPSGNLAASGEVEQASGGFPIGIAATAALGVVLAGGAFALVGSNRKG</sequence>
<feature type="region of interest" description="Disordered" evidence="2">
    <location>
        <begin position="153"/>
        <end position="177"/>
    </location>
</feature>
<dbReference type="GO" id="GO:0030313">
    <property type="term" value="C:cell envelope"/>
    <property type="evidence" value="ECO:0007669"/>
    <property type="project" value="TreeGrafter"/>
</dbReference>
<evidence type="ECO:0000259" key="5">
    <source>
        <dbReference type="Pfam" id="PF25975"/>
    </source>
</evidence>
<dbReference type="GO" id="GO:0060003">
    <property type="term" value="P:copper ion export"/>
    <property type="evidence" value="ECO:0007669"/>
    <property type="project" value="TreeGrafter"/>
</dbReference>
<keyword evidence="3" id="KW-1133">Transmembrane helix</keyword>
<keyword evidence="4" id="KW-0732">Signal</keyword>
<evidence type="ECO:0000256" key="4">
    <source>
        <dbReference type="SAM" id="SignalP"/>
    </source>
</evidence>
<dbReference type="InterPro" id="IPR051909">
    <property type="entry name" value="MFP_Cation_Efflux"/>
</dbReference>
<name>A0A2W4XAD8_9CYAN</name>
<dbReference type="Pfam" id="PF25975">
    <property type="entry name" value="CzcB_C"/>
    <property type="match status" value="1"/>
</dbReference>
<evidence type="ECO:0000313" key="7">
    <source>
        <dbReference type="Proteomes" id="UP000249794"/>
    </source>
</evidence>
<dbReference type="InterPro" id="IPR058649">
    <property type="entry name" value="CzcB_C"/>
</dbReference>
<dbReference type="PANTHER" id="PTHR30097">
    <property type="entry name" value="CATION EFFLUX SYSTEM PROTEIN CUSB"/>
    <property type="match status" value="1"/>
</dbReference>
<dbReference type="AlphaFoldDB" id="A0A2W4XAD8"/>
<keyword evidence="1" id="KW-0813">Transport</keyword>
<protein>
    <submittedName>
        <fullName evidence="6">Cobalt transporter</fullName>
    </submittedName>
</protein>
<organism evidence="6 7">
    <name type="scientific">Phormidesmis priestleyi</name>
    <dbReference type="NCBI Taxonomy" id="268141"/>
    <lineage>
        <taxon>Bacteria</taxon>
        <taxon>Bacillati</taxon>
        <taxon>Cyanobacteriota</taxon>
        <taxon>Cyanophyceae</taxon>
        <taxon>Leptolyngbyales</taxon>
        <taxon>Leptolyngbyaceae</taxon>
        <taxon>Phormidesmis</taxon>
    </lineage>
</organism>
<accession>A0A2W4XAD8</accession>
<evidence type="ECO:0000256" key="1">
    <source>
        <dbReference type="ARBA" id="ARBA00022448"/>
    </source>
</evidence>
<keyword evidence="3" id="KW-0472">Membrane</keyword>
<dbReference type="EMBL" id="QBMP01000120">
    <property type="protein sequence ID" value="PZO54100.1"/>
    <property type="molecule type" value="Genomic_DNA"/>
</dbReference>
<evidence type="ECO:0000256" key="2">
    <source>
        <dbReference type="SAM" id="MobiDB-lite"/>
    </source>
</evidence>
<feature type="chain" id="PRO_5016002953" evidence="4">
    <location>
        <begin position="25"/>
        <end position="214"/>
    </location>
</feature>
<proteinExistence type="predicted"/>
<feature type="signal peptide" evidence="4">
    <location>
        <begin position="1"/>
        <end position="24"/>
    </location>
</feature>
<evidence type="ECO:0000256" key="3">
    <source>
        <dbReference type="SAM" id="Phobius"/>
    </source>
</evidence>